<accession>A0A0B4X7I2</accession>
<gene>
    <name evidence="1" type="ORF">RGR602_CH03837</name>
</gene>
<sequence>MEIFSVRSSQSLLFKNSQNNAKSSKTEDIGIDAGAAASAIFKVEDNRVEGPDFAAMSPSELRSHARQSYDTGGIDQNTFAAISEPLPMHAIDVQGNVIDLTAITDGTLFNFRDYYENQLQIAMSIGDSDSLKTLKSIVNFLNA</sequence>
<dbReference type="KEGG" id="rga:RGR602_CH03837"/>
<dbReference type="HOGENOM" id="CLU_152520_0_0_5"/>
<dbReference type="EMBL" id="CP006877">
    <property type="protein sequence ID" value="AJD43136.1"/>
    <property type="molecule type" value="Genomic_DNA"/>
</dbReference>
<proteinExistence type="predicted"/>
<organism evidence="1 2">
    <name type="scientific">Rhizobium gallicum bv. gallicum R602sp</name>
    <dbReference type="NCBI Taxonomy" id="1041138"/>
    <lineage>
        <taxon>Bacteria</taxon>
        <taxon>Pseudomonadati</taxon>
        <taxon>Pseudomonadota</taxon>
        <taxon>Alphaproteobacteria</taxon>
        <taxon>Hyphomicrobiales</taxon>
        <taxon>Rhizobiaceae</taxon>
        <taxon>Rhizobium/Agrobacterium group</taxon>
        <taxon>Rhizobium</taxon>
    </lineage>
</organism>
<dbReference type="Proteomes" id="UP000031368">
    <property type="component" value="Chromosome"/>
</dbReference>
<protein>
    <submittedName>
        <fullName evidence="1">Uncharacterized protein</fullName>
    </submittedName>
</protein>
<keyword evidence="2" id="KW-1185">Reference proteome</keyword>
<dbReference type="AlphaFoldDB" id="A0A0B4X7I2"/>
<name>A0A0B4X7I2_9HYPH</name>
<reference evidence="1 2" key="1">
    <citation type="submission" date="2013-11" db="EMBL/GenBank/DDBJ databases">
        <title>Complete genome sequence of Rhizobium gallicum bv. gallicum R602.</title>
        <authorList>
            <person name="Bustos P."/>
            <person name="Santamaria R.I."/>
            <person name="Lozano L."/>
            <person name="Acosta J.L."/>
            <person name="Ormeno-Orrillo E."/>
            <person name="Rogel M.A."/>
            <person name="Romero D."/>
            <person name="Cevallos M.A."/>
            <person name="Martinez-Romero E."/>
            <person name="Gonzalez V."/>
        </authorList>
    </citation>
    <scope>NUCLEOTIDE SEQUENCE [LARGE SCALE GENOMIC DNA]</scope>
    <source>
        <strain evidence="1 2">R602</strain>
    </source>
</reference>
<evidence type="ECO:0000313" key="1">
    <source>
        <dbReference type="EMBL" id="AJD43136.1"/>
    </source>
</evidence>
<evidence type="ECO:0000313" key="2">
    <source>
        <dbReference type="Proteomes" id="UP000031368"/>
    </source>
</evidence>
<dbReference type="RefSeq" id="WP_039846376.1">
    <property type="nucleotide sequence ID" value="NZ_CP006877.1"/>
</dbReference>